<dbReference type="HOGENOM" id="CLU_1105228_0_0_2"/>
<proteinExistence type="predicted"/>
<gene>
    <name evidence="1" type="ordered locus">Msp_0658</name>
</gene>
<protein>
    <submittedName>
        <fullName evidence="1">Hypothetical membrane-spanning protein</fullName>
    </submittedName>
</protein>
<name>Q2NGJ7_METST</name>
<accession>Q2NGJ7</accession>
<dbReference type="AlphaFoldDB" id="Q2NGJ7"/>
<dbReference type="Proteomes" id="UP000001931">
    <property type="component" value="Chromosome"/>
</dbReference>
<evidence type="ECO:0000313" key="2">
    <source>
        <dbReference type="Proteomes" id="UP000001931"/>
    </source>
</evidence>
<keyword evidence="2" id="KW-1185">Reference proteome</keyword>
<organism evidence="1 2">
    <name type="scientific">Methanosphaera stadtmanae (strain ATCC 43021 / DSM 3091 / JCM 11832 / MCB-3)</name>
    <dbReference type="NCBI Taxonomy" id="339860"/>
    <lineage>
        <taxon>Archaea</taxon>
        <taxon>Methanobacteriati</taxon>
        <taxon>Methanobacteriota</taxon>
        <taxon>Methanomada group</taxon>
        <taxon>Methanobacteria</taxon>
        <taxon>Methanobacteriales</taxon>
        <taxon>Methanobacteriaceae</taxon>
        <taxon>Methanosphaera</taxon>
    </lineage>
</organism>
<sequence>MLNNMESIVKLDDITIKEWENGVIEFEVTDENNNPISGDAAVKLNDSTFLKGKVVNGKFSEKCSFQEIHNESYDIEVVFDGNEECNASRAYAKLYVKKIDPIIISFHDLQNAGYRLVKWININKRLPGKISINNHQISIGHLLYIFSDAVINLNNNITDDLELTGIATPRVSSENLKCNVIVSKEEIVEISEAIIVYSKENNELPSTIETSKGKIGFMNLLYTLAVVIANSSSTGLLNNVNVRPWKEIVAK</sequence>
<dbReference type="eggNOG" id="arCOG03946">
    <property type="taxonomic scope" value="Archaea"/>
</dbReference>
<dbReference type="KEGG" id="mst:Msp_0658"/>
<dbReference type="EMBL" id="CP000102">
    <property type="protein sequence ID" value="ABC57056.1"/>
    <property type="molecule type" value="Genomic_DNA"/>
</dbReference>
<reference evidence="1 2" key="1">
    <citation type="journal article" date="2006" name="J. Bacteriol.">
        <title>The genome sequence of Methanosphaera stadtmanae reveals why this human intestinal archaeon is restricted to methanol and H2 for methane formation and ATP synthesis.</title>
        <authorList>
            <person name="Fricke W.F."/>
            <person name="Seedorf H."/>
            <person name="Henne A."/>
            <person name="Kruer M."/>
            <person name="Liesegang H."/>
            <person name="Hedderich R."/>
            <person name="Gottschalk G."/>
            <person name="Thauer R.K."/>
        </authorList>
    </citation>
    <scope>NUCLEOTIDE SEQUENCE [LARGE SCALE GENOMIC DNA]</scope>
    <source>
        <strain evidence="2">ATCC 43021 / DSM 3091 / JCM 11832 / MCB-3</strain>
    </source>
</reference>
<evidence type="ECO:0000313" key="1">
    <source>
        <dbReference type="EMBL" id="ABC57056.1"/>
    </source>
</evidence>